<dbReference type="KEGG" id="scl:sce2204"/>
<dbReference type="Gene3D" id="3.30.1330.200">
    <property type="match status" value="1"/>
</dbReference>
<accession>A9FWC0</accession>
<comment type="catalytic activity">
    <reaction evidence="3">
        <text>L-glutaminyl-[protein] + H2O = L-glutamyl-[protein] + NH4(+)</text>
        <dbReference type="Rhea" id="RHEA:16441"/>
        <dbReference type="Rhea" id="RHEA-COMP:10207"/>
        <dbReference type="Rhea" id="RHEA-COMP:10208"/>
        <dbReference type="ChEBI" id="CHEBI:15377"/>
        <dbReference type="ChEBI" id="CHEBI:28938"/>
        <dbReference type="ChEBI" id="CHEBI:29973"/>
        <dbReference type="ChEBI" id="CHEBI:30011"/>
        <dbReference type="EC" id="3.5.1.44"/>
    </reaction>
</comment>
<evidence type="ECO:0000256" key="3">
    <source>
        <dbReference type="HAMAP-Rule" id="MF_01440"/>
    </source>
</evidence>
<reference evidence="5 6" key="1">
    <citation type="journal article" date="2007" name="Nat. Biotechnol.">
        <title>Complete genome sequence of the myxobacterium Sorangium cellulosum.</title>
        <authorList>
            <person name="Schneiker S."/>
            <person name="Perlova O."/>
            <person name="Kaiser O."/>
            <person name="Gerth K."/>
            <person name="Alici A."/>
            <person name="Altmeyer M.O."/>
            <person name="Bartels D."/>
            <person name="Bekel T."/>
            <person name="Beyer S."/>
            <person name="Bode E."/>
            <person name="Bode H.B."/>
            <person name="Bolten C.J."/>
            <person name="Choudhuri J.V."/>
            <person name="Doss S."/>
            <person name="Elnakady Y.A."/>
            <person name="Frank B."/>
            <person name="Gaigalat L."/>
            <person name="Goesmann A."/>
            <person name="Groeger C."/>
            <person name="Gross F."/>
            <person name="Jelsbak L."/>
            <person name="Jelsbak L."/>
            <person name="Kalinowski J."/>
            <person name="Kegler C."/>
            <person name="Knauber T."/>
            <person name="Konietzny S."/>
            <person name="Kopp M."/>
            <person name="Krause L."/>
            <person name="Krug D."/>
            <person name="Linke B."/>
            <person name="Mahmud T."/>
            <person name="Martinez-Arias R."/>
            <person name="McHardy A.C."/>
            <person name="Merai M."/>
            <person name="Meyer F."/>
            <person name="Mormann S."/>
            <person name="Munoz-Dorado J."/>
            <person name="Perez J."/>
            <person name="Pradella S."/>
            <person name="Rachid S."/>
            <person name="Raddatz G."/>
            <person name="Rosenau F."/>
            <person name="Rueckert C."/>
            <person name="Sasse F."/>
            <person name="Scharfe M."/>
            <person name="Schuster S.C."/>
            <person name="Suen G."/>
            <person name="Treuner-Lange A."/>
            <person name="Velicer G.J."/>
            <person name="Vorholter F.-J."/>
            <person name="Weissman K.J."/>
            <person name="Welch R.D."/>
            <person name="Wenzel S.C."/>
            <person name="Whitworth D.E."/>
            <person name="Wilhelm S."/>
            <person name="Wittmann C."/>
            <person name="Bloecker H."/>
            <person name="Puehler A."/>
            <person name="Mueller R."/>
        </authorList>
    </citation>
    <scope>NUCLEOTIDE SEQUENCE [LARGE SCALE GENOMIC DNA]</scope>
    <source>
        <strain evidence="6">So ce56</strain>
    </source>
</reference>
<dbReference type="InterPro" id="IPR011324">
    <property type="entry name" value="Cytotoxic_necrot_fac-like_cat"/>
</dbReference>
<dbReference type="InterPro" id="IPR005659">
    <property type="entry name" value="Chemorcpt_Glu_NH3ase_CheD"/>
</dbReference>
<dbReference type="Pfam" id="PF03975">
    <property type="entry name" value="CheD"/>
    <property type="match status" value="1"/>
</dbReference>
<protein>
    <recommendedName>
        <fullName evidence="3">Probable chemoreceptor glutamine deamidase CheD</fullName>
        <ecNumber evidence="3">3.5.1.44</ecNumber>
    </recommendedName>
</protein>
<evidence type="ECO:0000313" key="5">
    <source>
        <dbReference type="EMBL" id="CAN92363.1"/>
    </source>
</evidence>
<dbReference type="STRING" id="448385.sce2204"/>
<dbReference type="EMBL" id="AM746676">
    <property type="protein sequence ID" value="CAN92363.1"/>
    <property type="molecule type" value="Genomic_DNA"/>
</dbReference>
<proteinExistence type="inferred from homology"/>
<keyword evidence="1 3" id="KW-0145">Chemotaxis</keyword>
<dbReference type="EC" id="3.5.1.44" evidence="3"/>
<feature type="region of interest" description="Disordered" evidence="4">
    <location>
        <begin position="1"/>
        <end position="29"/>
    </location>
</feature>
<gene>
    <name evidence="3 5" type="primary">cheD</name>
    <name evidence="5" type="ordered locus">sce2204</name>
</gene>
<evidence type="ECO:0000313" key="6">
    <source>
        <dbReference type="Proteomes" id="UP000002139"/>
    </source>
</evidence>
<sequence length="174" mass="18259">MTMLKPPSQRYGARGARLSAPPPSSPQPHYLTPGNVVASGEPTIITTIVGSCVAICLWEPALGVGGMNHYVLPSCPNLALPLGRFGDTAFQQLLDRLAALGAPPRSLQARIVGGACMISAFRERDSHLGHQNVAVGLMVLRAAGIRVVQQDTGGSQGRKLIFRTDDGSAAIQPL</sequence>
<dbReference type="AlphaFoldDB" id="A9FWC0"/>
<keyword evidence="2 3" id="KW-0378">Hydrolase</keyword>
<evidence type="ECO:0000256" key="4">
    <source>
        <dbReference type="SAM" id="MobiDB-lite"/>
    </source>
</evidence>
<dbReference type="GO" id="GO:0050568">
    <property type="term" value="F:protein-glutamine glutaminase activity"/>
    <property type="evidence" value="ECO:0007669"/>
    <property type="project" value="UniProtKB-UniRule"/>
</dbReference>
<dbReference type="BioCyc" id="SCEL448385:SCE_RS11310-MONOMER"/>
<evidence type="ECO:0000256" key="2">
    <source>
        <dbReference type="ARBA" id="ARBA00022801"/>
    </source>
</evidence>
<dbReference type="Proteomes" id="UP000002139">
    <property type="component" value="Chromosome"/>
</dbReference>
<comment type="similarity">
    <text evidence="3">Belongs to the CheD family.</text>
</comment>
<dbReference type="eggNOG" id="COG1871">
    <property type="taxonomic scope" value="Bacteria"/>
</dbReference>
<dbReference type="SUPFAM" id="SSF64438">
    <property type="entry name" value="CNF1/YfiH-like putative cysteine hydrolases"/>
    <property type="match status" value="1"/>
</dbReference>
<dbReference type="HOGENOM" id="CLU_087854_1_2_7"/>
<dbReference type="InterPro" id="IPR038592">
    <property type="entry name" value="CheD-like_sf"/>
</dbReference>
<dbReference type="HAMAP" id="MF_01440">
    <property type="entry name" value="CheD"/>
    <property type="match status" value="1"/>
</dbReference>
<organism evidence="5 6">
    <name type="scientific">Sorangium cellulosum (strain So ce56)</name>
    <name type="common">Polyangium cellulosum (strain So ce56)</name>
    <dbReference type="NCBI Taxonomy" id="448385"/>
    <lineage>
        <taxon>Bacteria</taxon>
        <taxon>Pseudomonadati</taxon>
        <taxon>Myxococcota</taxon>
        <taxon>Polyangia</taxon>
        <taxon>Polyangiales</taxon>
        <taxon>Polyangiaceae</taxon>
        <taxon>Sorangium</taxon>
    </lineage>
</organism>
<dbReference type="GO" id="GO:0006935">
    <property type="term" value="P:chemotaxis"/>
    <property type="evidence" value="ECO:0007669"/>
    <property type="project" value="UniProtKB-UniRule"/>
</dbReference>
<dbReference type="CDD" id="cd16352">
    <property type="entry name" value="CheD"/>
    <property type="match status" value="1"/>
</dbReference>
<name>A9FWC0_SORC5</name>
<comment type="function">
    <text evidence="3">Probably deamidates glutamine residues to glutamate on methyl-accepting chemotaxis receptors (MCPs), playing an important role in chemotaxis.</text>
</comment>
<evidence type="ECO:0000256" key="1">
    <source>
        <dbReference type="ARBA" id="ARBA00022500"/>
    </source>
</evidence>
<dbReference type="PANTHER" id="PTHR35147">
    <property type="entry name" value="CHEMORECEPTOR GLUTAMINE DEAMIDASE CHED-RELATED"/>
    <property type="match status" value="1"/>
</dbReference>
<dbReference type="PANTHER" id="PTHR35147:SF1">
    <property type="entry name" value="CHEMORECEPTOR GLUTAMINE DEAMIDASE CHED-RELATED"/>
    <property type="match status" value="1"/>
</dbReference>
<keyword evidence="6" id="KW-1185">Reference proteome</keyword>